<evidence type="ECO:0000256" key="1">
    <source>
        <dbReference type="ARBA" id="ARBA00022670"/>
    </source>
</evidence>
<keyword evidence="3" id="KW-0378">Hydrolase</keyword>
<dbReference type="Proteomes" id="UP001449795">
    <property type="component" value="Chromosome"/>
</dbReference>
<organism evidence="7 8">
    <name type="scientific">Nguyenibacter vanlangensis</name>
    <dbReference type="NCBI Taxonomy" id="1216886"/>
    <lineage>
        <taxon>Bacteria</taxon>
        <taxon>Pseudomonadati</taxon>
        <taxon>Pseudomonadota</taxon>
        <taxon>Alphaproteobacteria</taxon>
        <taxon>Acetobacterales</taxon>
        <taxon>Acetobacteraceae</taxon>
        <taxon>Nguyenibacter</taxon>
    </lineage>
</organism>
<dbReference type="SUPFAM" id="SSF102712">
    <property type="entry name" value="JAB1/MPN domain"/>
    <property type="match status" value="1"/>
</dbReference>
<keyword evidence="4" id="KW-0862">Zinc</keyword>
<proteinExistence type="predicted"/>
<dbReference type="Gene3D" id="3.40.140.10">
    <property type="entry name" value="Cytidine Deaminase, domain 2"/>
    <property type="match status" value="1"/>
</dbReference>
<evidence type="ECO:0000313" key="8">
    <source>
        <dbReference type="Proteomes" id="UP001449795"/>
    </source>
</evidence>
<gene>
    <name evidence="7" type="ORF">AAC691_00340</name>
</gene>
<protein>
    <submittedName>
        <fullName evidence="7">Mov34/MPN/PAD-1 family protein</fullName>
    </submittedName>
</protein>
<dbReference type="InterPro" id="IPR028090">
    <property type="entry name" value="JAB_dom_prok"/>
</dbReference>
<evidence type="ECO:0000259" key="6">
    <source>
        <dbReference type="Pfam" id="PF14464"/>
    </source>
</evidence>
<evidence type="ECO:0000256" key="4">
    <source>
        <dbReference type="ARBA" id="ARBA00022833"/>
    </source>
</evidence>
<dbReference type="Pfam" id="PF14464">
    <property type="entry name" value="Prok-JAB"/>
    <property type="match status" value="1"/>
</dbReference>
<dbReference type="RefSeq" id="WP_342628576.1">
    <property type="nucleotide sequence ID" value="NZ_CP152276.1"/>
</dbReference>
<sequence length="171" mass="19057">MTASLSLLATVRTPLAVADATQRHLRASGRQGLEGMALWAGHVDGDQFRVSELIVPQQQGHRTEHGLAVSVPGDELHRINIYLHRQGLRLIAQIHSHPTEAYHSDTDDRYAIATALGSLSIVVPDFAVRPFALNDCAVFRLSKRPWWHGSKCAWWRELPPAELTRTLMLEG</sequence>
<evidence type="ECO:0000256" key="5">
    <source>
        <dbReference type="ARBA" id="ARBA00023049"/>
    </source>
</evidence>
<keyword evidence="8" id="KW-1185">Reference proteome</keyword>
<keyword evidence="1" id="KW-0645">Protease</keyword>
<evidence type="ECO:0000256" key="2">
    <source>
        <dbReference type="ARBA" id="ARBA00022723"/>
    </source>
</evidence>
<feature type="domain" description="JAB" evidence="6">
    <location>
        <begin position="26"/>
        <end position="123"/>
    </location>
</feature>
<evidence type="ECO:0000256" key="3">
    <source>
        <dbReference type="ARBA" id="ARBA00022801"/>
    </source>
</evidence>
<evidence type="ECO:0000313" key="7">
    <source>
        <dbReference type="EMBL" id="XAE42975.1"/>
    </source>
</evidence>
<keyword evidence="5" id="KW-0482">Metalloprotease</keyword>
<name>A0ABZ3D5P2_9PROT</name>
<keyword evidence="2" id="KW-0479">Metal-binding</keyword>
<accession>A0ABZ3D5P2</accession>
<reference evidence="7 8" key="1">
    <citation type="submission" date="2024-04" db="EMBL/GenBank/DDBJ databases">
        <title>Complete genome sequence of Nguyenibacter vanlangesis HBCM-1154, a strain capable of nitrogen fixation, IAA production, and phosphorus solubilization isolated from sugarcane soil.</title>
        <authorList>
            <person name="MY HANH P."/>
        </authorList>
    </citation>
    <scope>NUCLEOTIDE SEQUENCE [LARGE SCALE GENOMIC DNA]</scope>
    <source>
        <strain evidence="7 8">HBCM 1154</strain>
    </source>
</reference>
<dbReference type="EMBL" id="CP152276">
    <property type="protein sequence ID" value="XAE42975.1"/>
    <property type="molecule type" value="Genomic_DNA"/>
</dbReference>